<dbReference type="InterPro" id="IPR007197">
    <property type="entry name" value="rSAM"/>
</dbReference>
<dbReference type="PANTHER" id="PTHR30538">
    <property type="entry name" value="LYSINE 2,3-AMINOMUTASE-RELATED"/>
    <property type="match status" value="1"/>
</dbReference>
<name>A0A0F9LSE9_9ZZZZ</name>
<dbReference type="PROSITE" id="PS51918">
    <property type="entry name" value="RADICAL_SAM"/>
    <property type="match status" value="1"/>
</dbReference>
<keyword evidence="6" id="KW-0408">Iron</keyword>
<reference evidence="10" key="1">
    <citation type="journal article" date="2015" name="Nature">
        <title>Complex archaea that bridge the gap between prokaryotes and eukaryotes.</title>
        <authorList>
            <person name="Spang A."/>
            <person name="Saw J.H."/>
            <person name="Jorgensen S.L."/>
            <person name="Zaremba-Niedzwiedzka K."/>
            <person name="Martijn J."/>
            <person name="Lind A.E."/>
            <person name="van Eijk R."/>
            <person name="Schleper C."/>
            <person name="Guy L."/>
            <person name="Ettema T.J."/>
        </authorList>
    </citation>
    <scope>NUCLEOTIDE SEQUENCE</scope>
</reference>
<evidence type="ECO:0000256" key="5">
    <source>
        <dbReference type="ARBA" id="ARBA00022898"/>
    </source>
</evidence>
<dbReference type="NCBIfam" id="TIGR00238">
    <property type="entry name" value="KamA family radical SAM protein"/>
    <property type="match status" value="1"/>
</dbReference>
<organism evidence="10">
    <name type="scientific">marine sediment metagenome</name>
    <dbReference type="NCBI Taxonomy" id="412755"/>
    <lineage>
        <taxon>unclassified sequences</taxon>
        <taxon>metagenomes</taxon>
        <taxon>ecological metagenomes</taxon>
    </lineage>
</organism>
<dbReference type="InterPro" id="IPR003739">
    <property type="entry name" value="Lys_aminomutase/Glu_NH3_mut"/>
</dbReference>
<gene>
    <name evidence="10" type="ORF">LCGC14_1546210</name>
</gene>
<dbReference type="SMART" id="SM00729">
    <property type="entry name" value="Elp3"/>
    <property type="match status" value="1"/>
</dbReference>
<evidence type="ECO:0000256" key="6">
    <source>
        <dbReference type="ARBA" id="ARBA00023004"/>
    </source>
</evidence>
<keyword evidence="3" id="KW-0949">S-adenosyl-L-methionine</keyword>
<evidence type="ECO:0000256" key="4">
    <source>
        <dbReference type="ARBA" id="ARBA00022723"/>
    </source>
</evidence>
<sequence length="311" mass="36528">MPKSFTNINKLIKFLKIDKKNQKKILLRSDFPLLLPYSLAKKIKKNDLTDPIFRQFVPLTDEILKKPGYIKDPLSEKKFKRSKLLKKYNSRALIITTNACLMHCRYCFRKHAEKFSNKNFDKEIGLIKKDKTITEIILSGGDPLTLSNNQIENLLKKLDKISHIKILRFHTRYVISDPKRIDQNFIKILKNIKKQIIFVFHINHPREIDSTLIKATQKLKKQNILLFNQSVLLKGVNDDFETLKNLNLKLIEIGIIPYYLHQLDKVEGSKHFEVPIKKGKELIKMLHENLSGYLIPKYVREIPNKKCKTLI</sequence>
<dbReference type="CDD" id="cd01335">
    <property type="entry name" value="Radical_SAM"/>
    <property type="match status" value="1"/>
</dbReference>
<dbReference type="EMBL" id="LAZR01011759">
    <property type="protein sequence ID" value="KKM60002.1"/>
    <property type="molecule type" value="Genomic_DNA"/>
</dbReference>
<dbReference type="SFLD" id="SFLDS00029">
    <property type="entry name" value="Radical_SAM"/>
    <property type="match status" value="1"/>
</dbReference>
<keyword evidence="8" id="KW-0413">Isomerase</keyword>
<dbReference type="SFLD" id="SFLDG01070">
    <property type="entry name" value="PLP-dependent"/>
    <property type="match status" value="1"/>
</dbReference>
<evidence type="ECO:0000256" key="1">
    <source>
        <dbReference type="ARBA" id="ARBA00001933"/>
    </source>
</evidence>
<dbReference type="GO" id="GO:0051539">
    <property type="term" value="F:4 iron, 4 sulfur cluster binding"/>
    <property type="evidence" value="ECO:0007669"/>
    <property type="project" value="UniProtKB-KW"/>
</dbReference>
<evidence type="ECO:0000259" key="9">
    <source>
        <dbReference type="PROSITE" id="PS51918"/>
    </source>
</evidence>
<dbReference type="InterPro" id="IPR058240">
    <property type="entry name" value="rSAM_sf"/>
</dbReference>
<dbReference type="InterPro" id="IPR013785">
    <property type="entry name" value="Aldolase_TIM"/>
</dbReference>
<dbReference type="SUPFAM" id="SSF102114">
    <property type="entry name" value="Radical SAM enzymes"/>
    <property type="match status" value="1"/>
</dbReference>
<keyword evidence="4" id="KW-0479">Metal-binding</keyword>
<feature type="domain" description="Radical SAM core" evidence="9">
    <location>
        <begin position="86"/>
        <end position="305"/>
    </location>
</feature>
<dbReference type="InterPro" id="IPR006638">
    <property type="entry name" value="Elp3/MiaA/NifB-like_rSAM"/>
</dbReference>
<accession>A0A0F9LSE9</accession>
<evidence type="ECO:0000256" key="3">
    <source>
        <dbReference type="ARBA" id="ARBA00022691"/>
    </source>
</evidence>
<dbReference type="PANTHER" id="PTHR30538:SF1">
    <property type="entry name" value="L-LYSINE 2,3-AMINOMUTASE"/>
    <property type="match status" value="1"/>
</dbReference>
<evidence type="ECO:0000313" key="10">
    <source>
        <dbReference type="EMBL" id="KKM60002.1"/>
    </source>
</evidence>
<keyword evidence="5" id="KW-0663">Pyridoxal phosphate</keyword>
<dbReference type="PIRSF" id="PIRSF004911">
    <property type="entry name" value="DUF160"/>
    <property type="match status" value="1"/>
</dbReference>
<evidence type="ECO:0000256" key="8">
    <source>
        <dbReference type="ARBA" id="ARBA00023235"/>
    </source>
</evidence>
<keyword evidence="2" id="KW-0004">4Fe-4S</keyword>
<evidence type="ECO:0000256" key="7">
    <source>
        <dbReference type="ARBA" id="ARBA00023014"/>
    </source>
</evidence>
<keyword evidence="7" id="KW-0411">Iron-sulfur</keyword>
<protein>
    <recommendedName>
        <fullName evidence="9">Radical SAM core domain-containing protein</fullName>
    </recommendedName>
</protein>
<dbReference type="AlphaFoldDB" id="A0A0F9LSE9"/>
<dbReference type="GO" id="GO:0016853">
    <property type="term" value="F:isomerase activity"/>
    <property type="evidence" value="ECO:0007669"/>
    <property type="project" value="UniProtKB-KW"/>
</dbReference>
<comment type="caution">
    <text evidence="10">The sequence shown here is derived from an EMBL/GenBank/DDBJ whole genome shotgun (WGS) entry which is preliminary data.</text>
</comment>
<proteinExistence type="predicted"/>
<evidence type="ECO:0000256" key="2">
    <source>
        <dbReference type="ARBA" id="ARBA00022485"/>
    </source>
</evidence>
<dbReference type="Pfam" id="PF04055">
    <property type="entry name" value="Radical_SAM"/>
    <property type="match status" value="1"/>
</dbReference>
<comment type="cofactor">
    <cofactor evidence="1">
        <name>pyridoxal 5'-phosphate</name>
        <dbReference type="ChEBI" id="CHEBI:597326"/>
    </cofactor>
</comment>
<dbReference type="Gene3D" id="3.20.20.70">
    <property type="entry name" value="Aldolase class I"/>
    <property type="match status" value="1"/>
</dbReference>
<dbReference type="GO" id="GO:0046872">
    <property type="term" value="F:metal ion binding"/>
    <property type="evidence" value="ECO:0007669"/>
    <property type="project" value="UniProtKB-KW"/>
</dbReference>